<feature type="region of interest" description="Disordered" evidence="1">
    <location>
        <begin position="104"/>
        <end position="130"/>
    </location>
</feature>
<sequence>MESQLGKSSVPRNIRNNTSIFTGRDHKSSENTHKKPQSRFNCNKTRHLPIDCTTIKTQQEKVKVIKDRNLCYNCGCSVRRLPECKGGPCRNCNKHGHHTSICKYQHLPSEPKPLKEEKSPREKPKPHNLAKARRTILPTVNTVTSNETQGEHSVALHTIKQYESRVQIWASQATVLNPDKTKKELVEVLPDTVADRSFVTNDLAKTLQLKDAYSTELAIHKFEDSEADTKKYRITSIILRDIPLSIDPTCSTIHPKFLLGSRDVTKVLDKGLPLNNTLPSGLTLIPSRFGNLITRGTYKQQNEPDTDIVPTANTTQTFYEITESEENPWAFESPADNEFMGSNRQEPQQQNTAIWKQFQETIEKREDGYYVLLPWKNDVTTLLDNKAMAVKRLQAIITISCSKLPHWKSRKSSSEEGDTAETSASVVLYYLFLWK</sequence>
<name>A0A0R3PF22_ANGCS</name>
<dbReference type="OrthoDB" id="5873466at2759"/>
<keyword evidence="3" id="KW-1185">Reference proteome</keyword>
<gene>
    <name evidence="2" type="ORF">ACOC_LOCUS2730</name>
</gene>
<feature type="compositionally biased region" description="Basic and acidic residues" evidence="1">
    <location>
        <begin position="112"/>
        <end position="125"/>
    </location>
</feature>
<evidence type="ECO:0000313" key="2">
    <source>
        <dbReference type="EMBL" id="VDM54315.1"/>
    </source>
</evidence>
<dbReference type="Proteomes" id="UP000267027">
    <property type="component" value="Unassembled WGS sequence"/>
</dbReference>
<dbReference type="WBParaSite" id="ACOC_0000272901-mRNA-1">
    <property type="protein sequence ID" value="ACOC_0000272901-mRNA-1"/>
    <property type="gene ID" value="ACOC_0000272901"/>
</dbReference>
<feature type="compositionally biased region" description="Polar residues" evidence="1">
    <location>
        <begin position="1"/>
        <end position="21"/>
    </location>
</feature>
<protein>
    <submittedName>
        <fullName evidence="4">DUF1758 domain-containing protein</fullName>
    </submittedName>
</protein>
<reference evidence="2 3" key="2">
    <citation type="submission" date="2018-11" db="EMBL/GenBank/DDBJ databases">
        <authorList>
            <consortium name="Pathogen Informatics"/>
        </authorList>
    </citation>
    <scope>NUCLEOTIDE SEQUENCE [LARGE SCALE GENOMIC DNA]</scope>
    <source>
        <strain evidence="2 3">Costa Rica</strain>
    </source>
</reference>
<proteinExistence type="predicted"/>
<evidence type="ECO:0000313" key="3">
    <source>
        <dbReference type="Proteomes" id="UP000267027"/>
    </source>
</evidence>
<feature type="region of interest" description="Disordered" evidence="1">
    <location>
        <begin position="1"/>
        <end position="40"/>
    </location>
</feature>
<evidence type="ECO:0000313" key="4">
    <source>
        <dbReference type="WBParaSite" id="ACOC_0000272901-mRNA-1"/>
    </source>
</evidence>
<organism evidence="4">
    <name type="scientific">Angiostrongylus costaricensis</name>
    <name type="common">Nematode worm</name>
    <dbReference type="NCBI Taxonomy" id="334426"/>
    <lineage>
        <taxon>Eukaryota</taxon>
        <taxon>Metazoa</taxon>
        <taxon>Ecdysozoa</taxon>
        <taxon>Nematoda</taxon>
        <taxon>Chromadorea</taxon>
        <taxon>Rhabditida</taxon>
        <taxon>Rhabditina</taxon>
        <taxon>Rhabditomorpha</taxon>
        <taxon>Strongyloidea</taxon>
        <taxon>Metastrongylidae</taxon>
        <taxon>Angiostrongylus</taxon>
    </lineage>
</organism>
<accession>A0A0R3PF22</accession>
<dbReference type="EMBL" id="UYYA01000605">
    <property type="protein sequence ID" value="VDM54315.1"/>
    <property type="molecule type" value="Genomic_DNA"/>
</dbReference>
<dbReference type="AlphaFoldDB" id="A0A0R3PF22"/>
<reference evidence="4" key="1">
    <citation type="submission" date="2017-02" db="UniProtKB">
        <authorList>
            <consortium name="WormBaseParasite"/>
        </authorList>
    </citation>
    <scope>IDENTIFICATION</scope>
</reference>
<dbReference type="OMA" id="YWRIDSA"/>
<dbReference type="STRING" id="334426.A0A0R3PF22"/>
<feature type="compositionally biased region" description="Basic and acidic residues" evidence="1">
    <location>
        <begin position="23"/>
        <end position="33"/>
    </location>
</feature>
<evidence type="ECO:0000256" key="1">
    <source>
        <dbReference type="SAM" id="MobiDB-lite"/>
    </source>
</evidence>